<evidence type="ECO:0000313" key="2">
    <source>
        <dbReference type="Proteomes" id="UP001057868"/>
    </source>
</evidence>
<dbReference type="RefSeq" id="WP_261856642.1">
    <property type="nucleotide sequence ID" value="NZ_BQXZ01000003.1"/>
</dbReference>
<name>A0A9W5Y1Z2_9CLOT</name>
<proteinExistence type="predicted"/>
<comment type="caution">
    <text evidence="1">The sequence shown here is derived from an EMBL/GenBank/DDBJ whole genome shotgun (WGS) entry which is preliminary data.</text>
</comment>
<dbReference type="EMBL" id="BQXY01000002">
    <property type="protein sequence ID" value="GKU25088.1"/>
    <property type="molecule type" value="Genomic_DNA"/>
</dbReference>
<evidence type="ECO:0000313" key="1">
    <source>
        <dbReference type="EMBL" id="GKU25088.1"/>
    </source>
</evidence>
<sequence length="51" mass="5669">MQLNQDISMLSETSYGDTVKNKTDFTAQLSSYSFEKTDSLKKLASATFLLA</sequence>
<dbReference type="AlphaFoldDB" id="A0A9W5Y1Z2"/>
<reference evidence="1" key="1">
    <citation type="journal article" date="2023" name="Int. J. Syst. Evol. Microbiol.">
        <title>&lt;i&gt;Clostridium folliculivorans&lt;/i&gt; sp. nov., isolated from soil samples of an organic paddy in Japan.</title>
        <authorList>
            <person name="Tazawa J."/>
            <person name="Kobayashi H."/>
            <person name="Tanizawa Y."/>
            <person name="Uchino A."/>
            <person name="Tanaka F."/>
            <person name="Urashima Y."/>
            <person name="Miura S."/>
            <person name="Sakamoto M."/>
            <person name="Ohkuma M."/>
            <person name="Tohno M."/>
        </authorList>
    </citation>
    <scope>NUCLEOTIDE SEQUENCE</scope>
    <source>
        <strain evidence="1">D1-1</strain>
    </source>
</reference>
<gene>
    <name evidence="1" type="ORF">CFOLD11_19140</name>
</gene>
<keyword evidence="2" id="KW-1185">Reference proteome</keyword>
<dbReference type="Proteomes" id="UP001057868">
    <property type="component" value="Unassembled WGS sequence"/>
</dbReference>
<accession>A0A9W5Y1Z2</accession>
<protein>
    <submittedName>
        <fullName evidence="1">Uncharacterized protein</fullName>
    </submittedName>
</protein>
<organism evidence="1 2">
    <name type="scientific">Clostridium folliculivorans</name>
    <dbReference type="NCBI Taxonomy" id="2886038"/>
    <lineage>
        <taxon>Bacteria</taxon>
        <taxon>Bacillati</taxon>
        <taxon>Bacillota</taxon>
        <taxon>Clostridia</taxon>
        <taxon>Eubacteriales</taxon>
        <taxon>Clostridiaceae</taxon>
        <taxon>Clostridium</taxon>
    </lineage>
</organism>